<evidence type="ECO:0000256" key="2">
    <source>
        <dbReference type="ARBA" id="ARBA00009814"/>
    </source>
</evidence>
<protein>
    <recommendedName>
        <fullName evidence="6">Mediator of RNA polymerase II transcription subunit 18</fullName>
    </recommendedName>
    <alternativeName>
        <fullName evidence="6">Mediator complex subunit 18</fullName>
    </alternativeName>
</protein>
<dbReference type="Proteomes" id="UP001235939">
    <property type="component" value="Chromosome 20"/>
</dbReference>
<dbReference type="PANTHER" id="PTHR13321">
    <property type="entry name" value="MEDIATOR OF RNA POLYMERASE II TRANSCRIPTION, SUBUNIT 18"/>
    <property type="match status" value="1"/>
</dbReference>
<dbReference type="PANTHER" id="PTHR13321:SF2">
    <property type="entry name" value="MEDIATOR OF RNA POLYMERASE II TRANSCRIPTION SUBUNIT 18"/>
    <property type="match status" value="1"/>
</dbReference>
<evidence type="ECO:0000256" key="7">
    <source>
        <dbReference type="SAM" id="MobiDB-lite"/>
    </source>
</evidence>
<dbReference type="EMBL" id="CP092882">
    <property type="protein sequence ID" value="UYV81407.1"/>
    <property type="molecule type" value="Genomic_DNA"/>
</dbReference>
<sequence length="235" mass="26912">MEAMTSAVPSTTPVPSARKMPPPMQEYLLQGSVVDPSCEVLLHRLRGLCDNSDVPPETFHDYELVFQIRESFISPYSQGNPNCDLSLLFHHIHKVILIVTYHYYFTIFTSTRGTSHDNHGGPTGTPIVLRARQDLDRRHHWHLRYLGQSEMGDKSRATIVRTSIDVSTTKNLIMFLNEVGFRLDYEYVLKGYMFKKGRMKVTVAKVCKVSVMEPNTTCDLTSFYRVHLAQVCKVR</sequence>
<dbReference type="InterPro" id="IPR019095">
    <property type="entry name" value="Mediator_Med18"/>
</dbReference>
<evidence type="ECO:0000313" key="8">
    <source>
        <dbReference type="EMBL" id="UYV81407.1"/>
    </source>
</evidence>
<feature type="non-terminal residue" evidence="8">
    <location>
        <position position="235"/>
    </location>
</feature>
<dbReference type="Gene3D" id="2.40.320.10">
    <property type="entry name" value="Hypothetical Protein Pfu-838710-001"/>
    <property type="match status" value="1"/>
</dbReference>
<keyword evidence="5 6" id="KW-0539">Nucleus</keyword>
<comment type="subunit">
    <text evidence="6">Component of the Mediator complex.</text>
</comment>
<accession>A0ABY6LMI7</accession>
<proteinExistence type="inferred from homology"/>
<name>A0ABY6LMI7_9ARAC</name>
<evidence type="ECO:0000313" key="9">
    <source>
        <dbReference type="Proteomes" id="UP001235939"/>
    </source>
</evidence>
<evidence type="ECO:0000256" key="3">
    <source>
        <dbReference type="ARBA" id="ARBA00023015"/>
    </source>
</evidence>
<comment type="similarity">
    <text evidence="2 6">Belongs to the Mediator complex subunit 18 family.</text>
</comment>
<comment type="subcellular location">
    <subcellularLocation>
        <location evidence="1 6">Nucleus</location>
    </subcellularLocation>
</comment>
<keyword evidence="6" id="KW-0010">Activator</keyword>
<dbReference type="Pfam" id="PF09637">
    <property type="entry name" value="Med18"/>
    <property type="match status" value="1"/>
</dbReference>
<keyword evidence="9" id="KW-1185">Reference proteome</keyword>
<evidence type="ECO:0000256" key="5">
    <source>
        <dbReference type="ARBA" id="ARBA00023242"/>
    </source>
</evidence>
<comment type="function">
    <text evidence="6">Component of the Mediator complex, a coactivator involved in the regulated transcription of nearly all RNA polymerase II-dependent genes. Mediator functions as a bridge to convey information from gene-specific regulatory proteins to the basal RNA polymerase II transcription machinery. Mediator is recruited to promoters by direct interactions with regulatory proteins and serves as a scaffold for the assembly of a functional preinitiation complex with RNA polymerase II and the general transcription factors.</text>
</comment>
<keyword evidence="4 6" id="KW-0804">Transcription</keyword>
<feature type="region of interest" description="Disordered" evidence="7">
    <location>
        <begin position="1"/>
        <end position="21"/>
    </location>
</feature>
<gene>
    <name evidence="6" type="primary">MED18</name>
    <name evidence="8" type="ORF">LAZ67_20001097</name>
</gene>
<organism evidence="8 9">
    <name type="scientific">Cordylochernes scorpioides</name>
    <dbReference type="NCBI Taxonomy" id="51811"/>
    <lineage>
        <taxon>Eukaryota</taxon>
        <taxon>Metazoa</taxon>
        <taxon>Ecdysozoa</taxon>
        <taxon>Arthropoda</taxon>
        <taxon>Chelicerata</taxon>
        <taxon>Arachnida</taxon>
        <taxon>Pseudoscorpiones</taxon>
        <taxon>Cheliferoidea</taxon>
        <taxon>Chernetidae</taxon>
        <taxon>Cordylochernes</taxon>
    </lineage>
</organism>
<reference evidence="8 9" key="1">
    <citation type="submission" date="2022-01" db="EMBL/GenBank/DDBJ databases">
        <title>A chromosomal length assembly of Cordylochernes scorpioides.</title>
        <authorList>
            <person name="Zeh D."/>
            <person name="Zeh J."/>
        </authorList>
    </citation>
    <scope>NUCLEOTIDE SEQUENCE [LARGE SCALE GENOMIC DNA]</scope>
    <source>
        <strain evidence="8">IN4F17</strain>
        <tissue evidence="8">Whole Body</tissue>
    </source>
</reference>
<evidence type="ECO:0000256" key="6">
    <source>
        <dbReference type="RuleBase" id="RU364150"/>
    </source>
</evidence>
<evidence type="ECO:0000256" key="4">
    <source>
        <dbReference type="ARBA" id="ARBA00023163"/>
    </source>
</evidence>
<keyword evidence="3 6" id="KW-0805">Transcription regulation</keyword>
<evidence type="ECO:0000256" key="1">
    <source>
        <dbReference type="ARBA" id="ARBA00004123"/>
    </source>
</evidence>